<dbReference type="AlphaFoldDB" id="F0VQ19"/>
<sequence length="130" mass="13843">MESASPPFPSSTELKRYAKQPGVEQPALSPSSSVSRSSQDGSKDDQQKDSVWLIGDSRFTSHAGARVNVQQLYPGYVVHSAGRVVYPDESGYLTAEAGATYELKDCLSTPARSMVSAYSSLAAGSCLSPY</sequence>
<feature type="region of interest" description="Disordered" evidence="1">
    <location>
        <begin position="1"/>
        <end position="50"/>
    </location>
</feature>
<dbReference type="VEuPathDB" id="ToxoDB:NCLIV_062420"/>
<evidence type="ECO:0000313" key="4">
    <source>
        <dbReference type="Proteomes" id="UP000007494"/>
    </source>
</evidence>
<evidence type="ECO:0000313" key="3">
    <source>
        <dbReference type="EMBL" id="CEL70558.1"/>
    </source>
</evidence>
<protein>
    <submittedName>
        <fullName evidence="2">Uncharacterized protein</fullName>
    </submittedName>
</protein>
<gene>
    <name evidence="3" type="ORF">BN1204_062420</name>
    <name evidence="2" type="ORF">NCLIV_062420</name>
</gene>
<organism evidence="2 4">
    <name type="scientific">Neospora caninum (strain Liverpool)</name>
    <dbReference type="NCBI Taxonomy" id="572307"/>
    <lineage>
        <taxon>Eukaryota</taxon>
        <taxon>Sar</taxon>
        <taxon>Alveolata</taxon>
        <taxon>Apicomplexa</taxon>
        <taxon>Conoidasida</taxon>
        <taxon>Coccidia</taxon>
        <taxon>Eucoccidiorida</taxon>
        <taxon>Eimeriorina</taxon>
        <taxon>Sarcocystidae</taxon>
        <taxon>Neospora</taxon>
    </lineage>
</organism>
<dbReference type="Proteomes" id="UP000007494">
    <property type="component" value="Chromosome XII"/>
</dbReference>
<accession>F0VQ19</accession>
<reference evidence="3" key="4">
    <citation type="journal article" date="2015" name="PLoS ONE">
        <title>Comprehensive Evaluation of Toxoplasma gondii VEG and Neospora caninum LIV Genomes with Tachyzoite Stage Transcriptome and Proteome Defines Novel Transcript Features.</title>
        <authorList>
            <person name="Ramaprasad A."/>
            <person name="Mourier T."/>
            <person name="Naeem R."/>
            <person name="Malas T.B."/>
            <person name="Moussa E."/>
            <person name="Panigrahi A."/>
            <person name="Vermont S.J."/>
            <person name="Otto T.D."/>
            <person name="Wastling J."/>
            <person name="Pain A."/>
        </authorList>
    </citation>
    <scope>NUCLEOTIDE SEQUENCE</scope>
    <source>
        <strain evidence="3">Liverpool</strain>
    </source>
</reference>
<name>F0VQ19_NEOCL</name>
<keyword evidence="4" id="KW-1185">Reference proteome</keyword>
<proteinExistence type="predicted"/>
<reference evidence="2" key="2">
    <citation type="submission" date="2011-03" db="EMBL/GenBank/DDBJ databases">
        <title>Comparative genomics and transcriptomics of Neospora caninum and Toxoplasma gondii.</title>
        <authorList>
            <person name="Reid A.J."/>
            <person name="Sohal A."/>
            <person name="Harris D."/>
            <person name="Quail M."/>
            <person name="Sanders M."/>
            <person name="Berriman M."/>
            <person name="Wastling J.M."/>
            <person name="Pain A."/>
        </authorList>
    </citation>
    <scope>NUCLEOTIDE SEQUENCE</scope>
    <source>
        <strain evidence="2">Liverpool</strain>
    </source>
</reference>
<reference evidence="4" key="3">
    <citation type="journal article" date="2012" name="PLoS Pathog.">
        <title>Comparative genomics of the apicomplexan parasites Toxoplasma gondii and Neospora caninum: Coccidia differing in host range and transmission strategy.</title>
        <authorList>
            <person name="Reid A.J."/>
            <person name="Vermont S.J."/>
            <person name="Cotton J.A."/>
            <person name="Harris D."/>
            <person name="Hill-Cawthorne G.A."/>
            <person name="Konen-Waisman S."/>
            <person name="Latham S.M."/>
            <person name="Mourier T."/>
            <person name="Norton R."/>
            <person name="Quail M.A."/>
            <person name="Sanders M."/>
            <person name="Shanmugam D."/>
            <person name="Sohal A."/>
            <person name="Wasmuth J.D."/>
            <person name="Brunk B."/>
            <person name="Grigg M.E."/>
            <person name="Howard J.C."/>
            <person name="Parkinson J."/>
            <person name="Roos D.S."/>
            <person name="Trees A.J."/>
            <person name="Berriman M."/>
            <person name="Pain A."/>
            <person name="Wastling J.M."/>
        </authorList>
    </citation>
    <scope>NUCLEOTIDE SEQUENCE [LARGE SCALE GENOMIC DNA]</scope>
    <source>
        <strain evidence="4">Liverpool</strain>
    </source>
</reference>
<dbReference type="GeneID" id="13441247"/>
<evidence type="ECO:0000313" key="2">
    <source>
        <dbReference type="EMBL" id="CBZ55816.1"/>
    </source>
</evidence>
<dbReference type="EMBL" id="LN714487">
    <property type="protein sequence ID" value="CEL70558.1"/>
    <property type="molecule type" value="Genomic_DNA"/>
</dbReference>
<evidence type="ECO:0000256" key="1">
    <source>
        <dbReference type="SAM" id="MobiDB-lite"/>
    </source>
</evidence>
<dbReference type="RefSeq" id="XP_003885842.1">
    <property type="nucleotide sequence ID" value="XM_003885793.1"/>
</dbReference>
<dbReference type="InParanoid" id="F0VQ19"/>
<dbReference type="OMA" id="GHSNQPR"/>
<reference evidence="2" key="1">
    <citation type="submission" date="2011-02" db="EMBL/GenBank/DDBJ databases">
        <authorList>
            <person name="Aslett M."/>
        </authorList>
    </citation>
    <scope>NUCLEOTIDE SEQUENCE</scope>
    <source>
        <strain evidence="2">Liverpool</strain>
    </source>
</reference>
<dbReference type="EMBL" id="FR823393">
    <property type="protein sequence ID" value="CBZ55816.1"/>
    <property type="molecule type" value="Genomic_DNA"/>
</dbReference>
<feature type="compositionally biased region" description="Low complexity" evidence="1">
    <location>
        <begin position="29"/>
        <end position="40"/>
    </location>
</feature>
<dbReference type="eggNOG" id="ENOG502R0EP">
    <property type="taxonomic scope" value="Eukaryota"/>
</dbReference>
<dbReference type="OrthoDB" id="329888at2759"/>